<evidence type="ECO:0000313" key="1">
    <source>
        <dbReference type="EMBL" id="PPR87861.1"/>
    </source>
</evidence>
<dbReference type="Proteomes" id="UP000239757">
    <property type="component" value="Unassembled WGS sequence"/>
</dbReference>
<proteinExistence type="predicted"/>
<accession>A0A2P5W9V8</accession>
<name>A0A2P5W9V8_GOSBA</name>
<dbReference type="EMBL" id="KZ668446">
    <property type="protein sequence ID" value="PPR87861.1"/>
    <property type="molecule type" value="Genomic_DNA"/>
</dbReference>
<gene>
    <name evidence="1" type="ORF">GOBAR_AA32829</name>
</gene>
<sequence length="116" mass="13650">MELNYLKNKFISAVNNVDFKIYNEIIKNDENSKSKSQVEVVYQDKEIISESNIDTVNSEEIVMEPESGSDSEMNNLSVYRSKSEKLAIRKCEEEVMKNFDDWRQKSVRKLKTLMRD</sequence>
<reference evidence="1 2" key="1">
    <citation type="submission" date="2015-01" db="EMBL/GenBank/DDBJ databases">
        <title>Genome of allotetraploid Gossypium barbadense reveals genomic plasticity and fiber elongation in cotton evolution.</title>
        <authorList>
            <person name="Chen X."/>
            <person name="Liu X."/>
            <person name="Zhao B."/>
            <person name="Zheng H."/>
            <person name="Hu Y."/>
            <person name="Lu G."/>
            <person name="Yang C."/>
            <person name="Chen J."/>
            <person name="Shan C."/>
            <person name="Zhang L."/>
            <person name="Zhou Y."/>
            <person name="Wang L."/>
            <person name="Guo W."/>
            <person name="Bai Y."/>
            <person name="Ruan J."/>
            <person name="Shangguan X."/>
            <person name="Mao Y."/>
            <person name="Jiang J."/>
            <person name="Zhu Y."/>
            <person name="Lei J."/>
            <person name="Kang H."/>
            <person name="Chen S."/>
            <person name="He X."/>
            <person name="Wang R."/>
            <person name="Wang Y."/>
            <person name="Chen J."/>
            <person name="Wang L."/>
            <person name="Yu S."/>
            <person name="Wang B."/>
            <person name="Wei J."/>
            <person name="Song S."/>
            <person name="Lu X."/>
            <person name="Gao Z."/>
            <person name="Gu W."/>
            <person name="Deng X."/>
            <person name="Ma D."/>
            <person name="Wang S."/>
            <person name="Liang W."/>
            <person name="Fang L."/>
            <person name="Cai C."/>
            <person name="Zhu X."/>
            <person name="Zhou B."/>
            <person name="Zhang Y."/>
            <person name="Chen Z."/>
            <person name="Xu S."/>
            <person name="Zhu R."/>
            <person name="Wang S."/>
            <person name="Zhang T."/>
            <person name="Zhao G."/>
        </authorList>
    </citation>
    <scope>NUCLEOTIDE SEQUENCE [LARGE SCALE GENOMIC DNA]</scope>
    <source>
        <strain evidence="2">cv. Xinhai21</strain>
        <tissue evidence="1">Leaf</tissue>
    </source>
</reference>
<evidence type="ECO:0000313" key="2">
    <source>
        <dbReference type="Proteomes" id="UP000239757"/>
    </source>
</evidence>
<dbReference type="OrthoDB" id="1916829at2759"/>
<protein>
    <submittedName>
        <fullName evidence="1">Uncharacterized protein</fullName>
    </submittedName>
</protein>
<dbReference type="AlphaFoldDB" id="A0A2P5W9V8"/>
<organism evidence="1 2">
    <name type="scientific">Gossypium barbadense</name>
    <name type="common">Sea Island cotton</name>
    <name type="synonym">Hibiscus barbadensis</name>
    <dbReference type="NCBI Taxonomy" id="3634"/>
    <lineage>
        <taxon>Eukaryota</taxon>
        <taxon>Viridiplantae</taxon>
        <taxon>Streptophyta</taxon>
        <taxon>Embryophyta</taxon>
        <taxon>Tracheophyta</taxon>
        <taxon>Spermatophyta</taxon>
        <taxon>Magnoliopsida</taxon>
        <taxon>eudicotyledons</taxon>
        <taxon>Gunneridae</taxon>
        <taxon>Pentapetalae</taxon>
        <taxon>rosids</taxon>
        <taxon>malvids</taxon>
        <taxon>Malvales</taxon>
        <taxon>Malvaceae</taxon>
        <taxon>Malvoideae</taxon>
        <taxon>Gossypium</taxon>
    </lineage>
</organism>